<dbReference type="PANTHER" id="PTHR24421:SF58">
    <property type="entry name" value="SIGNAL TRANSDUCTION HISTIDINE-PROTEIN KINASE_PHOSPHATASE UHPB"/>
    <property type="match status" value="1"/>
</dbReference>
<dbReference type="Pfam" id="PF02518">
    <property type="entry name" value="HATPase_c"/>
    <property type="match status" value="1"/>
</dbReference>
<evidence type="ECO:0000256" key="1">
    <source>
        <dbReference type="ARBA" id="ARBA00022679"/>
    </source>
</evidence>
<feature type="region of interest" description="Disordered" evidence="5">
    <location>
        <begin position="1"/>
        <end position="29"/>
    </location>
</feature>
<dbReference type="InterPro" id="IPR005467">
    <property type="entry name" value="His_kinase_dom"/>
</dbReference>
<evidence type="ECO:0000313" key="10">
    <source>
        <dbReference type="Proteomes" id="UP000007058"/>
    </source>
</evidence>
<accession>Q2W106</accession>
<dbReference type="CDD" id="cd00130">
    <property type="entry name" value="PAS"/>
    <property type="match status" value="1"/>
</dbReference>
<dbReference type="Pfam" id="PF13426">
    <property type="entry name" value="PAS_9"/>
    <property type="match status" value="2"/>
</dbReference>
<evidence type="ECO:0000256" key="3">
    <source>
        <dbReference type="ARBA" id="ARBA00023012"/>
    </source>
</evidence>
<dbReference type="Pfam" id="PF07730">
    <property type="entry name" value="HisKA_3"/>
    <property type="match status" value="1"/>
</dbReference>
<dbReference type="SUPFAM" id="SSF55874">
    <property type="entry name" value="ATPase domain of HSP90 chaperone/DNA topoisomerase II/histidine kinase"/>
    <property type="match status" value="1"/>
</dbReference>
<evidence type="ECO:0000256" key="2">
    <source>
        <dbReference type="ARBA" id="ARBA00022777"/>
    </source>
</evidence>
<dbReference type="SMART" id="SM00086">
    <property type="entry name" value="PAC"/>
    <property type="match status" value="2"/>
</dbReference>
<protein>
    <submittedName>
        <fullName evidence="9">Signal transduction histidine kinase</fullName>
    </submittedName>
</protein>
<dbReference type="InterPro" id="IPR000700">
    <property type="entry name" value="PAS-assoc_C"/>
</dbReference>
<dbReference type="InterPro" id="IPR050482">
    <property type="entry name" value="Sensor_HK_TwoCompSys"/>
</dbReference>
<evidence type="ECO:0000313" key="9">
    <source>
        <dbReference type="EMBL" id="BAE52469.1"/>
    </source>
</evidence>
<evidence type="ECO:0000256" key="4">
    <source>
        <dbReference type="SAM" id="Coils"/>
    </source>
</evidence>
<dbReference type="RefSeq" id="WP_011386023.1">
    <property type="nucleotide sequence ID" value="NC_007626.1"/>
</dbReference>
<dbReference type="STRING" id="342108.amb3665"/>
<keyword evidence="2 9" id="KW-0418">Kinase</keyword>
<dbReference type="PANTHER" id="PTHR24421">
    <property type="entry name" value="NITRATE/NITRITE SENSOR PROTEIN NARX-RELATED"/>
    <property type="match status" value="1"/>
</dbReference>
<dbReference type="PROSITE" id="PS50113">
    <property type="entry name" value="PAC"/>
    <property type="match status" value="1"/>
</dbReference>
<dbReference type="Gene3D" id="3.30.565.10">
    <property type="entry name" value="Histidine kinase-like ATPase, C-terminal domain"/>
    <property type="match status" value="1"/>
</dbReference>
<dbReference type="PROSITE" id="PS50109">
    <property type="entry name" value="HIS_KIN"/>
    <property type="match status" value="1"/>
</dbReference>
<dbReference type="GO" id="GO:0000155">
    <property type="term" value="F:phosphorelay sensor kinase activity"/>
    <property type="evidence" value="ECO:0007669"/>
    <property type="project" value="InterPro"/>
</dbReference>
<dbReference type="InterPro" id="IPR003594">
    <property type="entry name" value="HATPase_dom"/>
</dbReference>
<feature type="domain" description="PAC" evidence="8">
    <location>
        <begin position="257"/>
        <end position="307"/>
    </location>
</feature>
<dbReference type="InterPro" id="IPR000014">
    <property type="entry name" value="PAS"/>
</dbReference>
<sequence>MTTRPGSSKVDKSQDAHRAKAEVQARRNQGESDLLHELRVHQIELEMQNEELRRVQLELEESRDRYIDLYEFAPVGYVTLGSSGHIESANLTLSSMLGFERSALLKLRFSALVSEVSGDDWHRFMAAILNDQEDPHRTTDLRLRRRDEGTIEARLDCLRVTNAVHGAMVRVAITDITRIKQTEIALQASEKRYSLLAASTFEGIAISAKGRIVDVNEQLVEMLGFPRAELIGRPVAELISDEDRDRVMDNIHRGHESHIEHGMVRRDGSRIEVEAHGQPFSDDGRAFRLTALRDITARKEDEAAARIALHMEHLRNLAIEATLSEERERHSIAKDLHDGLGQTLHLARFKLDRLVKALPQELPTATLALELIGLLSEASGEVRSLTSKLSPPALKDLGLVAAISWLADEMGRRRGLQVVVEDDGVPKPLTEGQSTLLFRAVRELVINIAKHAGVGSARIGLRVCNNRLIITVADKGVGFIDWRATLEARRGFGLSSVRERITFLKGVMDIQTRPGEGTTVVLEMPFDYNDSAPTEMLP</sequence>
<proteinExistence type="predicted"/>
<dbReference type="Gene3D" id="1.20.5.1930">
    <property type="match status" value="1"/>
</dbReference>
<dbReference type="NCBIfam" id="TIGR00229">
    <property type="entry name" value="sensory_box"/>
    <property type="match status" value="2"/>
</dbReference>
<dbReference type="EMBL" id="AP007255">
    <property type="protein sequence ID" value="BAE52469.1"/>
    <property type="molecule type" value="Genomic_DNA"/>
</dbReference>
<feature type="coiled-coil region" evidence="4">
    <location>
        <begin position="38"/>
        <end position="65"/>
    </location>
</feature>
<evidence type="ECO:0000259" key="7">
    <source>
        <dbReference type="PROSITE" id="PS50112"/>
    </source>
</evidence>
<keyword evidence="1" id="KW-0808">Transferase</keyword>
<dbReference type="InterPro" id="IPR011712">
    <property type="entry name" value="Sig_transdc_His_kin_sub3_dim/P"/>
</dbReference>
<dbReference type="Proteomes" id="UP000007058">
    <property type="component" value="Chromosome"/>
</dbReference>
<evidence type="ECO:0000259" key="6">
    <source>
        <dbReference type="PROSITE" id="PS50109"/>
    </source>
</evidence>
<dbReference type="InterPro" id="IPR035965">
    <property type="entry name" value="PAS-like_dom_sf"/>
</dbReference>
<dbReference type="SMART" id="SM00387">
    <property type="entry name" value="HATPase_c"/>
    <property type="match status" value="1"/>
</dbReference>
<dbReference type="InterPro" id="IPR036890">
    <property type="entry name" value="HATPase_C_sf"/>
</dbReference>
<dbReference type="OrthoDB" id="9778496at2"/>
<gene>
    <name evidence="9" type="ordered locus">amb3665</name>
</gene>
<dbReference type="GO" id="GO:0046983">
    <property type="term" value="F:protein dimerization activity"/>
    <property type="evidence" value="ECO:0007669"/>
    <property type="project" value="InterPro"/>
</dbReference>
<keyword evidence="4" id="KW-0175">Coiled coil</keyword>
<organism evidence="9 10">
    <name type="scientific">Paramagnetospirillum magneticum (strain ATCC 700264 / AMB-1)</name>
    <name type="common">Magnetospirillum magneticum</name>
    <dbReference type="NCBI Taxonomy" id="342108"/>
    <lineage>
        <taxon>Bacteria</taxon>
        <taxon>Pseudomonadati</taxon>
        <taxon>Pseudomonadota</taxon>
        <taxon>Alphaproteobacteria</taxon>
        <taxon>Rhodospirillales</taxon>
        <taxon>Magnetospirillaceae</taxon>
        <taxon>Paramagnetospirillum</taxon>
    </lineage>
</organism>
<dbReference type="InterPro" id="IPR001610">
    <property type="entry name" value="PAC"/>
</dbReference>
<evidence type="ECO:0000259" key="8">
    <source>
        <dbReference type="PROSITE" id="PS50113"/>
    </source>
</evidence>
<name>Q2W106_PARM1</name>
<feature type="domain" description="Histidine kinase" evidence="6">
    <location>
        <begin position="412"/>
        <end position="528"/>
    </location>
</feature>
<dbReference type="SUPFAM" id="SSF55785">
    <property type="entry name" value="PYP-like sensor domain (PAS domain)"/>
    <property type="match status" value="2"/>
</dbReference>
<keyword evidence="3" id="KW-0902">Two-component regulatory system</keyword>
<dbReference type="PROSITE" id="PS50112">
    <property type="entry name" value="PAS"/>
    <property type="match status" value="1"/>
</dbReference>
<dbReference type="AlphaFoldDB" id="Q2W106"/>
<dbReference type="HOGENOM" id="CLU_000445_114_0_5"/>
<reference evidence="9 10" key="1">
    <citation type="journal article" date="2005" name="DNA Res.">
        <title>Complete genome sequence of the facultative anaerobic magnetotactic bacterium Magnetospirillum sp. strain AMB-1.</title>
        <authorList>
            <person name="Matsunaga T."/>
            <person name="Okamura Y."/>
            <person name="Fukuda Y."/>
            <person name="Wahyudi A.T."/>
            <person name="Murase Y."/>
            <person name="Takeyama H."/>
        </authorList>
    </citation>
    <scope>NUCLEOTIDE SEQUENCE [LARGE SCALE GENOMIC DNA]</scope>
    <source>
        <strain evidence="10">ATCC 700264 / AMB-1</strain>
    </source>
</reference>
<evidence type="ECO:0000256" key="5">
    <source>
        <dbReference type="SAM" id="MobiDB-lite"/>
    </source>
</evidence>
<dbReference type="CDD" id="cd16917">
    <property type="entry name" value="HATPase_UhpB-NarQ-NarX-like"/>
    <property type="match status" value="1"/>
</dbReference>
<dbReference type="KEGG" id="mag:amb3665"/>
<dbReference type="SMART" id="SM00091">
    <property type="entry name" value="PAS"/>
    <property type="match status" value="2"/>
</dbReference>
<dbReference type="GO" id="GO:0016020">
    <property type="term" value="C:membrane"/>
    <property type="evidence" value="ECO:0007669"/>
    <property type="project" value="InterPro"/>
</dbReference>
<feature type="compositionally biased region" description="Basic and acidic residues" evidence="5">
    <location>
        <begin position="9"/>
        <end position="29"/>
    </location>
</feature>
<feature type="domain" description="PAS" evidence="7">
    <location>
        <begin position="204"/>
        <end position="258"/>
    </location>
</feature>
<dbReference type="Gene3D" id="3.30.450.20">
    <property type="entry name" value="PAS domain"/>
    <property type="match status" value="2"/>
</dbReference>
<keyword evidence="10" id="KW-1185">Reference proteome</keyword>